<dbReference type="GO" id="GO:0009297">
    <property type="term" value="P:pilus assembly"/>
    <property type="evidence" value="ECO:0007669"/>
    <property type="project" value="InterPro"/>
</dbReference>
<dbReference type="InterPro" id="IPR037224">
    <property type="entry name" value="PapC_N_sf"/>
</dbReference>
<dbReference type="Proteomes" id="UP000254848">
    <property type="component" value="Unassembled WGS sequence"/>
</dbReference>
<dbReference type="Pfam" id="PF13953">
    <property type="entry name" value="PapC_C"/>
    <property type="match status" value="1"/>
</dbReference>
<keyword evidence="6" id="KW-0812">Transmembrane</keyword>
<dbReference type="OrthoDB" id="6554712at2"/>
<evidence type="ECO:0000256" key="9">
    <source>
        <dbReference type="ARBA" id="ARBA00023237"/>
    </source>
</evidence>
<feature type="domain" description="PapC N-terminal" evidence="12">
    <location>
        <begin position="40"/>
        <end position="178"/>
    </location>
</feature>
<dbReference type="EMBL" id="QRAP01000004">
    <property type="protein sequence ID" value="RDK92120.1"/>
    <property type="molecule type" value="Genomic_DNA"/>
</dbReference>
<keyword evidence="7 10" id="KW-0732">Signal</keyword>
<feature type="domain" description="PapC-like C-terminal" evidence="11">
    <location>
        <begin position="783"/>
        <end position="839"/>
    </location>
</feature>
<dbReference type="Gene3D" id="2.60.40.2070">
    <property type="match status" value="1"/>
</dbReference>
<dbReference type="FunFam" id="2.60.40.2610:FF:000001">
    <property type="entry name" value="Outer membrane fimbrial usher protein"/>
    <property type="match status" value="1"/>
</dbReference>
<keyword evidence="9" id="KW-0998">Cell outer membrane</keyword>
<dbReference type="Gene3D" id="2.60.40.2610">
    <property type="entry name" value="Outer membrane usher protein FimD, plug domain"/>
    <property type="match status" value="1"/>
</dbReference>
<dbReference type="Pfam" id="PF13954">
    <property type="entry name" value="PapC_N"/>
    <property type="match status" value="1"/>
</dbReference>
<reference evidence="13 14" key="1">
    <citation type="submission" date="2018-07" db="EMBL/GenBank/DDBJ databases">
        <title>Genomic Encyclopedia of Type Strains, Phase IV (KMG-IV): sequencing the most valuable type-strain genomes for metagenomic binning, comparative biology and taxonomic classification.</title>
        <authorList>
            <person name="Goeker M."/>
        </authorList>
    </citation>
    <scope>NUCLEOTIDE SEQUENCE [LARGE SCALE GENOMIC DNA]</scope>
    <source>
        <strain evidence="13 14">DSM 103736</strain>
    </source>
</reference>
<dbReference type="InterPro" id="IPR043142">
    <property type="entry name" value="PapC-like_C_sf"/>
</dbReference>
<evidence type="ECO:0000259" key="12">
    <source>
        <dbReference type="Pfam" id="PF13954"/>
    </source>
</evidence>
<name>A0A370QS80_9GAMM</name>
<evidence type="ECO:0000256" key="5">
    <source>
        <dbReference type="ARBA" id="ARBA00022558"/>
    </source>
</evidence>
<comment type="similarity">
    <text evidence="2">Belongs to the fimbrial export usher family.</text>
</comment>
<evidence type="ECO:0000256" key="3">
    <source>
        <dbReference type="ARBA" id="ARBA00022448"/>
    </source>
</evidence>
<dbReference type="PANTHER" id="PTHR30451">
    <property type="entry name" value="OUTER MEMBRANE USHER PROTEIN"/>
    <property type="match status" value="1"/>
</dbReference>
<keyword evidence="4" id="KW-1134">Transmembrane beta strand</keyword>
<dbReference type="InterPro" id="IPR025949">
    <property type="entry name" value="PapC-like_C"/>
</dbReference>
<dbReference type="Gene3D" id="2.60.40.3110">
    <property type="match status" value="1"/>
</dbReference>
<keyword evidence="3" id="KW-0813">Transport</keyword>
<comment type="caution">
    <text evidence="13">The sequence shown here is derived from an EMBL/GenBank/DDBJ whole genome shotgun (WGS) entry which is preliminary data.</text>
</comment>
<dbReference type="PANTHER" id="PTHR30451:SF21">
    <property type="entry name" value="FIMBRIAL USHER DOMAIN-CONTAINING PROTEIN YDET-RELATED"/>
    <property type="match status" value="1"/>
</dbReference>
<evidence type="ECO:0000256" key="4">
    <source>
        <dbReference type="ARBA" id="ARBA00022452"/>
    </source>
</evidence>
<keyword evidence="5" id="KW-1029">Fimbrium biogenesis</keyword>
<evidence type="ECO:0000256" key="7">
    <source>
        <dbReference type="ARBA" id="ARBA00022729"/>
    </source>
</evidence>
<accession>A0A370QS80</accession>
<dbReference type="GO" id="GO:0009279">
    <property type="term" value="C:cell outer membrane"/>
    <property type="evidence" value="ECO:0007669"/>
    <property type="project" value="UniProtKB-SubCell"/>
</dbReference>
<dbReference type="Pfam" id="PF00577">
    <property type="entry name" value="Usher"/>
    <property type="match status" value="1"/>
</dbReference>
<dbReference type="InterPro" id="IPR042186">
    <property type="entry name" value="FimD_plug_dom"/>
</dbReference>
<organism evidence="13 14">
    <name type="scientific">Enterobacillus tribolii</name>
    <dbReference type="NCBI Taxonomy" id="1487935"/>
    <lineage>
        <taxon>Bacteria</taxon>
        <taxon>Pseudomonadati</taxon>
        <taxon>Pseudomonadota</taxon>
        <taxon>Gammaproteobacteria</taxon>
        <taxon>Enterobacterales</taxon>
        <taxon>Hafniaceae</taxon>
        <taxon>Enterobacillus</taxon>
    </lineage>
</organism>
<sequence>MAYRCARRPRKTQLSRIIQAAILSSCASSLYCGAARADDFNMSFIHGSDNMNAAQAVAQGDAVQPGTYPFDIYLNGTLTEHRDVTFRRQSADKPVIPCFSRESLAGYGIRLPAPLAANEQCLALDKAISGATISYDVSVQRVDISVPQAFMDVSAQGAISPRLYDNGINALYANYNFSYNRNDYKSGDYNDSEFSFLSLNSGLNLGRWRLRNNATMSKQSGYGARWKNISSWAETDLVSLRSRLQAGQVSTDNRVFDSFQFRGVQLSSVDQMLPESLRGYAPVIRGVALTNARVEVRQNGYVIYSTNVAPGAFSIHDIYPSTNSGDLSVTVNEADGTKKSFTVPFSSVANMLREGIWNYQLTAGKYHDGTSQYQPTFLQATVARGVGHDFTPYGGVIMAEHYRSAVAGVGKSLGGWGAVSVDASVSDTELASGGNKRGQSYRFLYSKSLNSMGTDFRLAGYRYATSGYYDFSDAVAERDRWRNGYYSNEYQNPNDGQQGIPDWADSRKHYYYSNRYNNKRERVELAITQNLWPGARLYANVSRQTYWGYGGNDRTVQLGFSDTVKRISYGLYVQDTRSQYGYSDRSVNFTLSVPFNFGDHDQEQITVNTSAMHSRQSGDSYNTGLSGSLLDDRRLSYSLYTGHTHSAGQTSGLNADYRGSMGNVSGGYSYSNRYQQENIGLAGGVLVHSGGVTLSQPLQNTFMLVEAKNARGVRLENQPGVAIDRFGYAVLPSATPYRYNRVALRTQDIGAGLDVPIASQDVVPTEKAIVRVAFDTYTGHSLLIHTRMANGDTLPIGAVVFNEAGRNSGTVGLNGDVYVSGIKPGEKLKVVWGEHHCRLTMPGDLGDDAATTGYREISLTCNR</sequence>
<dbReference type="InterPro" id="IPR025885">
    <property type="entry name" value="PapC_N"/>
</dbReference>
<gene>
    <name evidence="13" type="ORF">C8D90_104278</name>
</gene>
<proteinExistence type="inferred from homology"/>
<dbReference type="InterPro" id="IPR000015">
    <property type="entry name" value="Fimb_usher"/>
</dbReference>
<evidence type="ECO:0000256" key="2">
    <source>
        <dbReference type="ARBA" id="ARBA00008064"/>
    </source>
</evidence>
<comment type="subcellular location">
    <subcellularLocation>
        <location evidence="1">Cell outer membrane</location>
        <topology evidence="1">Multi-pass membrane protein</topology>
    </subcellularLocation>
</comment>
<dbReference type="SUPFAM" id="SSF141729">
    <property type="entry name" value="FimD N-terminal domain-like"/>
    <property type="match status" value="1"/>
</dbReference>
<dbReference type="FunFam" id="2.60.40.3110:FF:000001">
    <property type="entry name" value="Putative fimbrial outer membrane usher"/>
    <property type="match status" value="1"/>
</dbReference>
<protein>
    <submittedName>
        <fullName evidence="13">Outer membrane usher protein</fullName>
    </submittedName>
</protein>
<dbReference type="RefSeq" id="WP_115458441.1">
    <property type="nucleotide sequence ID" value="NZ_QRAP01000004.1"/>
</dbReference>
<evidence type="ECO:0000256" key="8">
    <source>
        <dbReference type="ARBA" id="ARBA00023136"/>
    </source>
</evidence>
<dbReference type="AlphaFoldDB" id="A0A370QS80"/>
<keyword evidence="8" id="KW-0472">Membrane</keyword>
<feature type="chain" id="PRO_5016737339" evidence="10">
    <location>
        <begin position="38"/>
        <end position="863"/>
    </location>
</feature>
<dbReference type="Gene3D" id="3.10.20.410">
    <property type="match status" value="1"/>
</dbReference>
<evidence type="ECO:0000259" key="11">
    <source>
        <dbReference type="Pfam" id="PF13953"/>
    </source>
</evidence>
<keyword evidence="14" id="KW-1185">Reference proteome</keyword>
<evidence type="ECO:0000256" key="1">
    <source>
        <dbReference type="ARBA" id="ARBA00004571"/>
    </source>
</evidence>
<dbReference type="GO" id="GO:0015473">
    <property type="term" value="F:fimbrial usher porin activity"/>
    <property type="evidence" value="ECO:0007669"/>
    <property type="project" value="InterPro"/>
</dbReference>
<evidence type="ECO:0000256" key="6">
    <source>
        <dbReference type="ARBA" id="ARBA00022692"/>
    </source>
</evidence>
<feature type="signal peptide" evidence="10">
    <location>
        <begin position="1"/>
        <end position="37"/>
    </location>
</feature>
<evidence type="ECO:0000313" key="13">
    <source>
        <dbReference type="EMBL" id="RDK92120.1"/>
    </source>
</evidence>
<evidence type="ECO:0000256" key="10">
    <source>
        <dbReference type="SAM" id="SignalP"/>
    </source>
</evidence>
<evidence type="ECO:0000313" key="14">
    <source>
        <dbReference type="Proteomes" id="UP000254848"/>
    </source>
</evidence>